<dbReference type="Proteomes" id="UP001459714">
    <property type="component" value="Unassembled WGS sequence"/>
</dbReference>
<keyword evidence="2" id="KW-1185">Reference proteome</keyword>
<evidence type="ECO:0000313" key="2">
    <source>
        <dbReference type="Proteomes" id="UP001459714"/>
    </source>
</evidence>
<accession>A0ABU9K540</accession>
<name>A0ABU9K540_9BACI</name>
<protein>
    <submittedName>
        <fullName evidence="1">DUF4258 domain-containing protein</fullName>
    </submittedName>
</protein>
<reference evidence="1 2" key="1">
    <citation type="submission" date="2024-03" db="EMBL/GenBank/DDBJ databases">
        <title>Bacilli Hybrid Assemblies.</title>
        <authorList>
            <person name="Kovac J."/>
        </authorList>
    </citation>
    <scope>NUCLEOTIDE SEQUENCE [LARGE SCALE GENOMIC DNA]</scope>
    <source>
        <strain evidence="1 2">FSL M8-0022</strain>
    </source>
</reference>
<dbReference type="RefSeq" id="WP_342021189.1">
    <property type="nucleotide sequence ID" value="NZ_JBBYAK010000003.1"/>
</dbReference>
<sequence length="145" mass="17468">MKCKNPKLCSKKHEKWKKNQRQFIPIGEREHELFLKYLEKKTAKLTLGRHSDKRQYQRLISTNDVNDIIKNGWVIERNFFPNDQSVSLVILGYTRTYRPIHVVCIVLNDDHWFVKTVYSPVSKEYKWANGYQDRICFCKDKEEDE</sequence>
<organism evidence="1 2">
    <name type="scientific">Caldifermentibacillus hisashii</name>
    <dbReference type="NCBI Taxonomy" id="996558"/>
    <lineage>
        <taxon>Bacteria</taxon>
        <taxon>Bacillati</taxon>
        <taxon>Bacillota</taxon>
        <taxon>Bacilli</taxon>
        <taxon>Bacillales</taxon>
        <taxon>Bacillaceae</taxon>
        <taxon>Caldifermentibacillus</taxon>
    </lineage>
</organism>
<comment type="caution">
    <text evidence="1">The sequence shown here is derived from an EMBL/GenBank/DDBJ whole genome shotgun (WGS) entry which is preliminary data.</text>
</comment>
<dbReference type="Pfam" id="PF14076">
    <property type="entry name" value="DUF4258"/>
    <property type="match status" value="1"/>
</dbReference>
<gene>
    <name evidence="1" type="ORF">NST17_20730</name>
</gene>
<dbReference type="EMBL" id="JBBYAK010000003">
    <property type="protein sequence ID" value="MEL3959582.1"/>
    <property type="molecule type" value="Genomic_DNA"/>
</dbReference>
<evidence type="ECO:0000313" key="1">
    <source>
        <dbReference type="EMBL" id="MEL3959582.1"/>
    </source>
</evidence>
<dbReference type="InterPro" id="IPR025354">
    <property type="entry name" value="DUF4258"/>
</dbReference>
<proteinExistence type="predicted"/>